<dbReference type="GO" id="GO:0005634">
    <property type="term" value="C:nucleus"/>
    <property type="evidence" value="ECO:0007669"/>
    <property type="project" value="UniProtKB-SubCell"/>
</dbReference>
<dbReference type="SUPFAM" id="SSF117289">
    <property type="entry name" value="Nucleoporin domain"/>
    <property type="match status" value="1"/>
</dbReference>
<feature type="compositionally biased region" description="Pro residues" evidence="5">
    <location>
        <begin position="1210"/>
        <end position="1220"/>
    </location>
</feature>
<dbReference type="EMBL" id="JAKELL010000091">
    <property type="protein sequence ID" value="KAH8983182.1"/>
    <property type="molecule type" value="Genomic_DNA"/>
</dbReference>
<feature type="region of interest" description="Disordered" evidence="5">
    <location>
        <begin position="562"/>
        <end position="628"/>
    </location>
</feature>
<feature type="region of interest" description="Disordered" evidence="5">
    <location>
        <begin position="467"/>
        <end position="519"/>
    </location>
</feature>
<feature type="compositionally biased region" description="Low complexity" evidence="5">
    <location>
        <begin position="967"/>
        <end position="983"/>
    </location>
</feature>
<dbReference type="Pfam" id="PF16755">
    <property type="entry name" value="Beta-prop_NUP159_NUP214"/>
    <property type="match status" value="1"/>
</dbReference>
<feature type="compositionally biased region" description="Low complexity" evidence="5">
    <location>
        <begin position="1378"/>
        <end position="1389"/>
    </location>
</feature>
<feature type="compositionally biased region" description="Polar residues" evidence="5">
    <location>
        <begin position="1657"/>
        <end position="1668"/>
    </location>
</feature>
<keyword evidence="4" id="KW-0175">Coiled coil</keyword>
<feature type="region of interest" description="Disordered" evidence="5">
    <location>
        <begin position="1657"/>
        <end position="1678"/>
    </location>
</feature>
<feature type="compositionally biased region" description="Polar residues" evidence="5">
    <location>
        <begin position="1"/>
        <end position="19"/>
    </location>
</feature>
<organism evidence="7 8">
    <name type="scientific">Lactarius akahatsu</name>
    <dbReference type="NCBI Taxonomy" id="416441"/>
    <lineage>
        <taxon>Eukaryota</taxon>
        <taxon>Fungi</taxon>
        <taxon>Dikarya</taxon>
        <taxon>Basidiomycota</taxon>
        <taxon>Agaricomycotina</taxon>
        <taxon>Agaricomycetes</taxon>
        <taxon>Russulales</taxon>
        <taxon>Russulaceae</taxon>
        <taxon>Lactarius</taxon>
    </lineage>
</organism>
<feature type="compositionally biased region" description="Low complexity" evidence="5">
    <location>
        <begin position="1441"/>
        <end position="1454"/>
    </location>
</feature>
<evidence type="ECO:0000256" key="5">
    <source>
        <dbReference type="SAM" id="MobiDB-lite"/>
    </source>
</evidence>
<feature type="region of interest" description="Disordered" evidence="5">
    <location>
        <begin position="1718"/>
        <end position="1826"/>
    </location>
</feature>
<evidence type="ECO:0000256" key="1">
    <source>
        <dbReference type="ARBA" id="ARBA00004123"/>
    </source>
</evidence>
<accession>A0AAD4L916</accession>
<feature type="compositionally biased region" description="Low complexity" evidence="5">
    <location>
        <begin position="826"/>
        <end position="866"/>
    </location>
</feature>
<feature type="region of interest" description="Disordered" evidence="5">
    <location>
        <begin position="960"/>
        <end position="983"/>
    </location>
</feature>
<feature type="compositionally biased region" description="Polar residues" evidence="5">
    <location>
        <begin position="1740"/>
        <end position="1754"/>
    </location>
</feature>
<evidence type="ECO:0000313" key="7">
    <source>
        <dbReference type="EMBL" id="KAH8983182.1"/>
    </source>
</evidence>
<keyword evidence="2" id="KW-0813">Transport</keyword>
<feature type="coiled-coil region" evidence="4">
    <location>
        <begin position="1528"/>
        <end position="1555"/>
    </location>
</feature>
<name>A0AAD4L916_9AGAM</name>
<feature type="compositionally biased region" description="Low complexity" evidence="5">
    <location>
        <begin position="1757"/>
        <end position="1774"/>
    </location>
</feature>
<dbReference type="Proteomes" id="UP001201163">
    <property type="component" value="Unassembled WGS sequence"/>
</dbReference>
<proteinExistence type="predicted"/>
<reference evidence="7" key="1">
    <citation type="submission" date="2022-01" db="EMBL/GenBank/DDBJ databases">
        <title>Comparative genomics reveals a dynamic genome evolution in the ectomycorrhizal milk-cap (Lactarius) mushrooms.</title>
        <authorList>
            <consortium name="DOE Joint Genome Institute"/>
            <person name="Lebreton A."/>
            <person name="Tang N."/>
            <person name="Kuo A."/>
            <person name="LaButti K."/>
            <person name="Drula E."/>
            <person name="Barry K."/>
            <person name="Clum A."/>
            <person name="Lipzen A."/>
            <person name="Mousain D."/>
            <person name="Ng V."/>
            <person name="Wang R."/>
            <person name="Wang X."/>
            <person name="Dai Y."/>
            <person name="Henrissat B."/>
            <person name="Grigoriev I.V."/>
            <person name="Guerin-Laguette A."/>
            <person name="Yu F."/>
            <person name="Martin F.M."/>
        </authorList>
    </citation>
    <scope>NUCLEOTIDE SEQUENCE</scope>
    <source>
        <strain evidence="7">QP</strain>
    </source>
</reference>
<feature type="compositionally biased region" description="Pro residues" evidence="5">
    <location>
        <begin position="1307"/>
        <end position="1316"/>
    </location>
</feature>
<dbReference type="Gene3D" id="2.130.10.10">
    <property type="entry name" value="YVTN repeat-like/Quinoprotein amine dehydrogenase"/>
    <property type="match status" value="1"/>
</dbReference>
<feature type="compositionally biased region" description="Polar residues" evidence="5">
    <location>
        <begin position="472"/>
        <end position="500"/>
    </location>
</feature>
<dbReference type="InterPro" id="IPR015943">
    <property type="entry name" value="WD40/YVTN_repeat-like_dom_sf"/>
</dbReference>
<dbReference type="InterPro" id="IPR039462">
    <property type="entry name" value="Nup159/Nup146_N"/>
</dbReference>
<keyword evidence="3" id="KW-0539">Nucleus</keyword>
<feature type="compositionally biased region" description="Low complexity" evidence="5">
    <location>
        <begin position="1221"/>
        <end position="1231"/>
    </location>
</feature>
<feature type="region of interest" description="Disordered" evidence="5">
    <location>
        <begin position="1"/>
        <end position="22"/>
    </location>
</feature>
<feature type="compositionally biased region" description="Polar residues" evidence="5">
    <location>
        <begin position="585"/>
        <end position="598"/>
    </location>
</feature>
<keyword evidence="8" id="KW-1185">Reference proteome</keyword>
<sequence length="1826" mass="187796">MNVTRLQQPPPQSGSTRSVSEAEDITPDFLSIRLVNKRTRVKLSPEPLDLSPIPNKGQLFVVAGTLGWFVAIIRSSTGLALVSSPLADLRSQLSSQDVNSDNIFQPQRTIAFSSVSPNYLVFACNDTRLVVGLTQGPVIVFDASAICSTGTNEVTPLHTFLPTTPTPTAVRQMYANPGDVPELVALLREPDGRPDSQLVEVINVSTLQSIAGWSSGGTPETFPASISWSPKGKQLAIALQSGDIITFSPSETQQAKTFVARPSSMQGQSIVHMTWLSNPAFYIVFSPVGPLDPQADQKHMVIVHDAKRSDASADITLPISFFPSGVRPPGAFTITLKGWDPTKIFLIIGDSTTADIGLVCCTADDKWQKLSLDESAPSMPLDADQNETTMIGFELDLKNTTPYDITTSTGETVSVPPPPVVWAYASDGTVIAWYLVNTRGTLYPGMGQLAVRSPVVAPAAAAVPASSPFSAQPTFGQSSQSNFGLPTLSGQPASSFGSTPSFGQSGFGQTSTTGSAFAQAPTFGNPAFGATSPAFASPPGQAPSGGAFAAFAPASVNWGQTNFGPAQSGFNSAAAPPPPQIQPAESTESMATDSSQELSFGAMSLSGSTDEPHAKTGPATTSMFGAPTPPLQPDATAPANVEVPKPSPAFGQTSFGSGFGQPGFGQSGFGQSGFGKTGLGTPMSTTPVATPINPTSSSTFGSGGGFGAFASGGLATFGGAKPAETKSATPAISPSGGFGAFASTGLSAFGQVASNKPDSVPAWKTGGDATFNSGTGTTVFGGTSSSPLAPATTPVKSMFTSAEPTTITTPTASPLNVTTSPEKVKAASPFASTTLSTPPSTAATPQKSPSPSASSPSPTASPQMAAESAKPPAPLVSTTPVGTPPAANAFMGLKMSTGFGLSNFNAKDSPFGNPKSISQAVSAFGDRSSATPKVPVPATPGSVFGQTSVIGVASKPSPGFVQPAFGSLSTPSASPSATPSTSKTALNDAFSAFSGGASAFAKTGGSRVAFSDMLRAGGSPPDSSQLKAPQTTPGSSSGSAPGTPKSAIDTSPTPQPAEVPASHESDDEVEEKGKGQTVNLSSSTSSFVDTLRLPSDGDNSDRGEEQIEEFLSDTYSEGEPDGEGEVEDEEGDEEKGEERDGDEGDEVHVGDDDVPPSGEADPTTVPLPASRSPSSTPKAERPSINVQPTPISEPPSNAPLSERVRSTTPPESPSTEPSPPLSLQTPLRQPTPTLPSPSLSPSPTPAIGFGRPNTRPLRSSPLANVPVSGGDEEEVKGEKPPSLKPHPASPRTPFGQWDVGATSPSPAEKPGPPQPAAEPLADQPAKATPPAITRPKTPPLLIAAVPVAPVPTLNLSGFSLGAAVVKPDTKPAAEDTTRPATTPAAGPFAGFKPSTFNLVPKSEPIAGTLPAGGTKSTAIFGTTAKVPLAPATGPPFAGSLGPKPGATTPAVAAPGGKGAMSAPARVSTAPPLVTPPKDAPSGEALTPIQIEFTNLITGIGTELANLARHSHEAREKRSKIRPTLPIDVEGLAKTIRESEREIEHLELARSEDRATIRELEIGVLKAKTRKEEITRFDKAQSDVEFGKMLKSRFLSPEQTELQAQLRRNIRSIQDRVTKMEDHLQASKKKLNEFKTGRPSINKRSTCQQLSARVSKLNLDSGSPLGTPSRTRERDVVRRPLDVTPHVASTTAAALNAEQSAHRLKEALLAVRTEPLLNTQAAHAKPAPRAFDTPQKPSVDPTPSASASKGFSTPFTLPPLGAGAGPSSSPPASAGRRGGTQKYHSKSVPLKSAPTGGTPPKPSFDWGPLPGIKPMTTLSSDLRSKTG</sequence>
<feature type="region of interest" description="Disordered" evidence="5">
    <location>
        <begin position="774"/>
        <end position="793"/>
    </location>
</feature>
<feature type="region of interest" description="Disordered" evidence="5">
    <location>
        <begin position="1011"/>
        <end position="1336"/>
    </location>
</feature>
<feature type="compositionally biased region" description="Low complexity" evidence="5">
    <location>
        <begin position="774"/>
        <end position="786"/>
    </location>
</feature>
<feature type="region of interest" description="Disordered" evidence="5">
    <location>
        <begin position="800"/>
        <end position="883"/>
    </location>
</feature>
<feature type="region of interest" description="Disordered" evidence="5">
    <location>
        <begin position="1435"/>
        <end position="1467"/>
    </location>
</feature>
<evidence type="ECO:0000256" key="2">
    <source>
        <dbReference type="ARBA" id="ARBA00022448"/>
    </source>
</evidence>
<evidence type="ECO:0000313" key="8">
    <source>
        <dbReference type="Proteomes" id="UP001201163"/>
    </source>
</evidence>
<feature type="compositionally biased region" description="Low complexity" evidence="5">
    <location>
        <begin position="501"/>
        <end position="515"/>
    </location>
</feature>
<feature type="region of interest" description="Disordered" evidence="5">
    <location>
        <begin position="1369"/>
        <end position="1389"/>
    </location>
</feature>
<comment type="caution">
    <text evidence="7">The sequence shown here is derived from an EMBL/GenBank/DDBJ whole genome shotgun (WGS) entry which is preliminary data.</text>
</comment>
<feature type="compositionally biased region" description="Polar residues" evidence="5">
    <location>
        <begin position="562"/>
        <end position="571"/>
    </location>
</feature>
<feature type="compositionally biased region" description="Low complexity" evidence="5">
    <location>
        <begin position="1028"/>
        <end position="1047"/>
    </location>
</feature>
<feature type="compositionally biased region" description="Polar residues" evidence="5">
    <location>
        <begin position="1076"/>
        <end position="1088"/>
    </location>
</feature>
<feature type="compositionally biased region" description="Pro residues" evidence="5">
    <location>
        <begin position="1232"/>
        <end position="1244"/>
    </location>
</feature>
<comment type="subcellular location">
    <subcellularLocation>
        <location evidence="1">Nucleus</location>
    </subcellularLocation>
</comment>
<feature type="coiled-coil region" evidence="4">
    <location>
        <begin position="1602"/>
        <end position="1629"/>
    </location>
</feature>
<evidence type="ECO:0000259" key="6">
    <source>
        <dbReference type="Pfam" id="PF16755"/>
    </source>
</evidence>
<evidence type="ECO:0000256" key="4">
    <source>
        <dbReference type="SAM" id="Coils"/>
    </source>
</evidence>
<feature type="compositionally biased region" description="Basic and acidic residues" evidence="5">
    <location>
        <begin position="1669"/>
        <end position="1678"/>
    </location>
</feature>
<feature type="compositionally biased region" description="Low complexity" evidence="5">
    <location>
        <begin position="800"/>
        <end position="814"/>
    </location>
</feature>
<feature type="domain" description="Nucleoporin Nup159/Nup146 N-terminal" evidence="6">
    <location>
        <begin position="77"/>
        <end position="401"/>
    </location>
</feature>
<gene>
    <name evidence="7" type="ORF">EDB92DRAFT_1891452</name>
</gene>
<evidence type="ECO:0000256" key="3">
    <source>
        <dbReference type="ARBA" id="ARBA00023242"/>
    </source>
</evidence>
<protein>
    <recommendedName>
        <fullName evidence="6">Nucleoporin Nup159/Nup146 N-terminal domain-containing protein</fullName>
    </recommendedName>
</protein>
<feature type="compositionally biased region" description="Acidic residues" evidence="5">
    <location>
        <begin position="1106"/>
        <end position="1145"/>
    </location>
</feature>